<dbReference type="SMART" id="SM00020">
    <property type="entry name" value="Tryp_SPc"/>
    <property type="match status" value="1"/>
</dbReference>
<gene>
    <name evidence="2" type="ORF">ILUMI_22299</name>
</gene>
<dbReference type="PROSITE" id="PS50240">
    <property type="entry name" value="TRYPSIN_DOM"/>
    <property type="match status" value="1"/>
</dbReference>
<dbReference type="GO" id="GO:0004252">
    <property type="term" value="F:serine-type endopeptidase activity"/>
    <property type="evidence" value="ECO:0007669"/>
    <property type="project" value="InterPro"/>
</dbReference>
<protein>
    <recommendedName>
        <fullName evidence="1">Peptidase S1 domain-containing protein</fullName>
    </recommendedName>
</protein>
<name>A0A8K0CAW6_IGNLU</name>
<evidence type="ECO:0000313" key="2">
    <source>
        <dbReference type="EMBL" id="KAF2883869.1"/>
    </source>
</evidence>
<dbReference type="OrthoDB" id="6437225at2759"/>
<dbReference type="InterPro" id="IPR001314">
    <property type="entry name" value="Peptidase_S1A"/>
</dbReference>
<sequence>MKCCVEPPAPNTTEKVSSTTNFTTTLKPTMVTEKPTSSLSPTTTHQQEFDKYANISLTTESNKNNQTSLKACPGMCIAEHISDYCDAILTTEGLCKSGLRCCVYRDTYGDKKPPNLIIPNKTSTNGTKVNIIRTTPKLPPPVPITTTESARIPLGTKTPPATLRPCNGDCINGFLALLCEEIDAEAHCPSGGSCCVTTVFNEPTVYTTTTTSPRPTTPDPGPRCPGHCLMTLMAAFCKRPAVIITRTSSCPSNHICCDTTRVITTPPRPKPKPPQPSPVLTTTTVDPRPACPGSCIVQYLSFTCFRNAEMTELFKCRKPGTKCCARKSLIREALGIEENDSIVNHSNTSVQPTTVALTTALPLATDSASTTTLVLPKTPLVVTSRPPVYNKYVCGVKGTSRNARVVGGEDGDQAEWCWQVALINSFNQYLCGAALIGTQWVLTAAHCVTNIVRSGDAIYVRVGDHDLTRKYGSPGAQTLRVATTYIHHNHNSQTLDNDIALLKLHGQAELKEGVCLVCLPARGVSHAAGKRCTVTGYGYMGEGICTVLITSENLALILEILAGPIPLRVREAEIPIVSDTECLRKVNAVTEKIFILPASSFCAGGEEGNDACQGDGGGPLVCQDDGFYELAGLVSWGFGCGRLDVPGVYVKVSSFIGWINQIISVNNM</sequence>
<dbReference type="PANTHER" id="PTHR24258:SF140">
    <property type="entry name" value="BCDNA.GH08420-RELATED"/>
    <property type="match status" value="1"/>
</dbReference>
<dbReference type="CDD" id="cd00190">
    <property type="entry name" value="Tryp_SPc"/>
    <property type="match status" value="1"/>
</dbReference>
<dbReference type="Pfam" id="PF00089">
    <property type="entry name" value="Trypsin"/>
    <property type="match status" value="1"/>
</dbReference>
<dbReference type="InterPro" id="IPR043504">
    <property type="entry name" value="Peptidase_S1_PA_chymotrypsin"/>
</dbReference>
<accession>A0A8K0CAW6</accession>
<dbReference type="Pfam" id="PF18398">
    <property type="entry name" value="CLIP_SPH_mas"/>
    <property type="match status" value="4"/>
</dbReference>
<keyword evidence="3" id="KW-1185">Reference proteome</keyword>
<dbReference type="FunFam" id="2.40.10.10:FF:000082">
    <property type="entry name" value="Plasma kallikrein"/>
    <property type="match status" value="1"/>
</dbReference>
<dbReference type="SUPFAM" id="SSF50494">
    <property type="entry name" value="Trypsin-like serine proteases"/>
    <property type="match status" value="1"/>
</dbReference>
<evidence type="ECO:0000313" key="3">
    <source>
        <dbReference type="Proteomes" id="UP000801492"/>
    </source>
</evidence>
<dbReference type="PANTHER" id="PTHR24258">
    <property type="entry name" value="SERINE PROTEASE-RELATED"/>
    <property type="match status" value="1"/>
</dbReference>
<dbReference type="InterPro" id="IPR018114">
    <property type="entry name" value="TRYPSIN_HIS"/>
</dbReference>
<feature type="domain" description="Peptidase S1" evidence="1">
    <location>
        <begin position="405"/>
        <end position="664"/>
    </location>
</feature>
<dbReference type="AlphaFoldDB" id="A0A8K0CAW6"/>
<evidence type="ECO:0000259" key="1">
    <source>
        <dbReference type="PROSITE" id="PS50240"/>
    </source>
</evidence>
<reference evidence="2" key="1">
    <citation type="submission" date="2019-08" db="EMBL/GenBank/DDBJ databases">
        <title>The genome of the North American firefly Photinus pyralis.</title>
        <authorList>
            <consortium name="Photinus pyralis genome working group"/>
            <person name="Fallon T.R."/>
            <person name="Sander Lower S.E."/>
            <person name="Weng J.-K."/>
        </authorList>
    </citation>
    <scope>NUCLEOTIDE SEQUENCE</scope>
    <source>
        <strain evidence="2">TRF0915ILg1</strain>
        <tissue evidence="2">Whole body</tissue>
    </source>
</reference>
<dbReference type="InterPro" id="IPR040479">
    <property type="entry name" value="CLIP_SPH_mas"/>
</dbReference>
<dbReference type="GO" id="GO:0006508">
    <property type="term" value="P:proteolysis"/>
    <property type="evidence" value="ECO:0007669"/>
    <property type="project" value="InterPro"/>
</dbReference>
<proteinExistence type="predicted"/>
<comment type="caution">
    <text evidence="2">The sequence shown here is derived from an EMBL/GenBank/DDBJ whole genome shotgun (WGS) entry which is preliminary data.</text>
</comment>
<dbReference type="Gene3D" id="2.40.10.10">
    <property type="entry name" value="Trypsin-like serine proteases"/>
    <property type="match status" value="1"/>
</dbReference>
<dbReference type="PROSITE" id="PS00134">
    <property type="entry name" value="TRYPSIN_HIS"/>
    <property type="match status" value="1"/>
</dbReference>
<dbReference type="PRINTS" id="PR00722">
    <property type="entry name" value="CHYMOTRYPSIN"/>
</dbReference>
<dbReference type="EMBL" id="VTPC01090282">
    <property type="protein sequence ID" value="KAF2883869.1"/>
    <property type="molecule type" value="Genomic_DNA"/>
</dbReference>
<dbReference type="InterPro" id="IPR009003">
    <property type="entry name" value="Peptidase_S1_PA"/>
</dbReference>
<organism evidence="2 3">
    <name type="scientific">Ignelater luminosus</name>
    <name type="common">Cucubano</name>
    <name type="synonym">Pyrophorus luminosus</name>
    <dbReference type="NCBI Taxonomy" id="2038154"/>
    <lineage>
        <taxon>Eukaryota</taxon>
        <taxon>Metazoa</taxon>
        <taxon>Ecdysozoa</taxon>
        <taxon>Arthropoda</taxon>
        <taxon>Hexapoda</taxon>
        <taxon>Insecta</taxon>
        <taxon>Pterygota</taxon>
        <taxon>Neoptera</taxon>
        <taxon>Endopterygota</taxon>
        <taxon>Coleoptera</taxon>
        <taxon>Polyphaga</taxon>
        <taxon>Elateriformia</taxon>
        <taxon>Elateroidea</taxon>
        <taxon>Elateridae</taxon>
        <taxon>Agrypninae</taxon>
        <taxon>Pyrophorini</taxon>
        <taxon>Ignelater</taxon>
    </lineage>
</organism>
<dbReference type="InterPro" id="IPR001254">
    <property type="entry name" value="Trypsin_dom"/>
</dbReference>
<dbReference type="Proteomes" id="UP000801492">
    <property type="component" value="Unassembled WGS sequence"/>
</dbReference>